<name>A0A1L0BSC8_9ASCO</name>
<dbReference type="SUPFAM" id="SSF49348">
    <property type="entry name" value="Clathrin adaptor appendage domain"/>
    <property type="match status" value="1"/>
</dbReference>
<dbReference type="PANTHER" id="PTHR22780">
    <property type="entry name" value="ADAPTIN, ALPHA/GAMMA/EPSILON"/>
    <property type="match status" value="1"/>
</dbReference>
<dbReference type="InterPro" id="IPR008152">
    <property type="entry name" value="Clathrin_a/b/g-adaptin_app_Ig"/>
</dbReference>
<evidence type="ECO:0000256" key="9">
    <source>
        <dbReference type="PIRNR" id="PIRNR037094"/>
    </source>
</evidence>
<dbReference type="InterPro" id="IPR011989">
    <property type="entry name" value="ARM-like"/>
</dbReference>
<keyword evidence="4 9" id="KW-0813">Transport</keyword>
<dbReference type="GO" id="GO:0006886">
    <property type="term" value="P:intracellular protein transport"/>
    <property type="evidence" value="ECO:0007669"/>
    <property type="project" value="UniProtKB-UniRule"/>
</dbReference>
<evidence type="ECO:0000256" key="5">
    <source>
        <dbReference type="ARBA" id="ARBA00022927"/>
    </source>
</evidence>
<evidence type="ECO:0000256" key="10">
    <source>
        <dbReference type="SAM" id="MobiDB-lite"/>
    </source>
</evidence>
<keyword evidence="8 9" id="KW-0968">Cytoplasmic vesicle</keyword>
<keyword evidence="6 9" id="KW-0333">Golgi apparatus</keyword>
<sequence length="804" mass="89108">MGSLKLFVKAVRKAKTIADERTVVRKESAAIRTSFRDPNLDQTTRRINISKLLYLYILGEKTHFGQVECLKLLASPRFADKRLGYLATMLLLDENQEVLTLLTNSLDNDMQHPNTFIVGLALCCLGNIASPELARDLYANVEKIMTLTNSVYLKKKTCIVAAKLVEKDPDLAEVFMPKISVLLTDKTPLVLLGTCRMILAVYDNCPDEREALIKFLPKLISHLKRIITSGYMPDYDVNGITDPFLQVTLLSVMRTLATDESCSAKYLEEMNDILTQVALNLDSGKNAAHAILYECIKTIFAIKSDQSLKVLGVNLLGKFLLTKDNNTRYVALEMLLTVINFEPMAVQRHRSTIVSCLSDGDISIRRRALELVFAILNEQNIRVLIREILTFLENCTDNELKPFITSQLVNASSKYAPNEKWHFDTLVRMLKVSGNYITLDIVSSILALVMRCNDGELKKHVVGKLLLSSLEDPTQYGLALITVWCLGEYADLILNSTIEVNGKSENVSELSILNLIENLINNSNYSQTETIQLVTFILTAVIKLSVKMTNPKSIEQLRMILNSRSYDDNLEIQTRAIEYQQIFGQDDRLKHGLLARMPPPPLKERQTLSLQNDGKSKQQQKGPTAASNATDDLLNLLDDVPGPIQQESQAQQTSNDLLSDIFGSQPTPSGQASSGMADIFGSLPSAPASENAIEAFANGHLRITFSPASFLAGQAVVNADITSMAPQSKIEHVQLLIAVPKTQKLTMSTTAGSDSLVTGNVIKQVLKISGKEGSKIKLRVKVKYNLDGATTEDQFDFAGFTHTL</sequence>
<evidence type="ECO:0000256" key="7">
    <source>
        <dbReference type="ARBA" id="ARBA00023136"/>
    </source>
</evidence>
<dbReference type="SMART" id="SM00809">
    <property type="entry name" value="Alpha_adaptinC2"/>
    <property type="match status" value="1"/>
</dbReference>
<reference evidence="12 13" key="1">
    <citation type="submission" date="2016-10" db="EMBL/GenBank/DDBJ databases">
        <authorList>
            <person name="de Groot N.N."/>
        </authorList>
    </citation>
    <scope>NUCLEOTIDE SEQUENCE [LARGE SCALE GENOMIC DNA]</scope>
    <source>
        <strain evidence="12 13">PYCC 4715</strain>
    </source>
</reference>
<evidence type="ECO:0000256" key="2">
    <source>
        <dbReference type="ARBA" id="ARBA00004555"/>
    </source>
</evidence>
<feature type="compositionally biased region" description="Polar residues" evidence="10">
    <location>
        <begin position="607"/>
        <end position="627"/>
    </location>
</feature>
<comment type="similarity">
    <text evidence="3 9">Belongs to the adaptor complexes large subunit family.</text>
</comment>
<dbReference type="SUPFAM" id="SSF48371">
    <property type="entry name" value="ARM repeat"/>
    <property type="match status" value="1"/>
</dbReference>
<gene>
    <name evidence="12" type="ORF">SAMEA4029009_CIC11G00000001721</name>
</gene>
<organism evidence="12 13">
    <name type="scientific">Sungouiella intermedia</name>
    <dbReference type="NCBI Taxonomy" id="45354"/>
    <lineage>
        <taxon>Eukaryota</taxon>
        <taxon>Fungi</taxon>
        <taxon>Dikarya</taxon>
        <taxon>Ascomycota</taxon>
        <taxon>Saccharomycotina</taxon>
        <taxon>Pichiomycetes</taxon>
        <taxon>Metschnikowiaceae</taxon>
        <taxon>Sungouiella</taxon>
    </lineage>
</organism>
<dbReference type="Pfam" id="PF02883">
    <property type="entry name" value="Alpha_adaptinC2"/>
    <property type="match status" value="1"/>
</dbReference>
<evidence type="ECO:0000256" key="8">
    <source>
        <dbReference type="ARBA" id="ARBA00023329"/>
    </source>
</evidence>
<dbReference type="GO" id="GO:0016482">
    <property type="term" value="P:cytosolic transport"/>
    <property type="evidence" value="ECO:0007669"/>
    <property type="project" value="UniProtKB-ARBA"/>
</dbReference>
<accession>A0A1L0BSC8</accession>
<dbReference type="GO" id="GO:0016192">
    <property type="term" value="P:vesicle-mediated transport"/>
    <property type="evidence" value="ECO:0007669"/>
    <property type="project" value="InterPro"/>
</dbReference>
<keyword evidence="7 9" id="KW-0472">Membrane</keyword>
<dbReference type="InterPro" id="IPR016024">
    <property type="entry name" value="ARM-type_fold"/>
</dbReference>
<dbReference type="InterPro" id="IPR002553">
    <property type="entry name" value="Clathrin/coatomer_adapt-like_N"/>
</dbReference>
<feature type="region of interest" description="Disordered" evidence="10">
    <location>
        <begin position="646"/>
        <end position="673"/>
    </location>
</feature>
<protein>
    <recommendedName>
        <fullName evidence="9">AP-1 complex subunit gamma</fullName>
    </recommendedName>
</protein>
<dbReference type="GO" id="GO:0030121">
    <property type="term" value="C:AP-1 adaptor complex"/>
    <property type="evidence" value="ECO:0007669"/>
    <property type="project" value="InterPro"/>
</dbReference>
<dbReference type="GO" id="GO:0005829">
    <property type="term" value="C:cytosol"/>
    <property type="evidence" value="ECO:0007669"/>
    <property type="project" value="GOC"/>
</dbReference>
<evidence type="ECO:0000256" key="1">
    <source>
        <dbReference type="ARBA" id="ARBA00004156"/>
    </source>
</evidence>
<dbReference type="InterPro" id="IPR050840">
    <property type="entry name" value="Adaptor_Complx_Large_Subunit"/>
</dbReference>
<dbReference type="InterPro" id="IPR013041">
    <property type="entry name" value="Clathrin_app_Ig-like_sf"/>
</dbReference>
<comment type="subcellular location">
    <subcellularLocation>
        <location evidence="1">Cytoplasmic vesicle membrane</location>
    </subcellularLocation>
    <subcellularLocation>
        <location evidence="2">Golgi apparatus</location>
    </subcellularLocation>
</comment>
<dbReference type="Proteomes" id="UP000182259">
    <property type="component" value="Chromosome III"/>
</dbReference>
<evidence type="ECO:0000313" key="13">
    <source>
        <dbReference type="Proteomes" id="UP000182259"/>
    </source>
</evidence>
<dbReference type="InterPro" id="IPR008153">
    <property type="entry name" value="GAE_dom"/>
</dbReference>
<evidence type="ECO:0000256" key="6">
    <source>
        <dbReference type="ARBA" id="ARBA00023034"/>
    </source>
</evidence>
<evidence type="ECO:0000256" key="4">
    <source>
        <dbReference type="ARBA" id="ARBA00022448"/>
    </source>
</evidence>
<feature type="region of interest" description="Disordered" evidence="10">
    <location>
        <begin position="592"/>
        <end position="627"/>
    </location>
</feature>
<dbReference type="Pfam" id="PF01602">
    <property type="entry name" value="Adaptin_N"/>
    <property type="match status" value="1"/>
</dbReference>
<dbReference type="InterPro" id="IPR017107">
    <property type="entry name" value="AP1_complex_gsu"/>
</dbReference>
<evidence type="ECO:0000256" key="3">
    <source>
        <dbReference type="ARBA" id="ARBA00006613"/>
    </source>
</evidence>
<dbReference type="Gene3D" id="1.25.10.10">
    <property type="entry name" value="Leucine-rich Repeat Variant"/>
    <property type="match status" value="1"/>
</dbReference>
<evidence type="ECO:0000313" key="12">
    <source>
        <dbReference type="EMBL" id="SGZ54273.1"/>
    </source>
</evidence>
<evidence type="ECO:0000259" key="11">
    <source>
        <dbReference type="PROSITE" id="PS50180"/>
    </source>
</evidence>
<dbReference type="Gene3D" id="2.60.40.1230">
    <property type="match status" value="1"/>
</dbReference>
<proteinExistence type="inferred from homology"/>
<dbReference type="PIRSF" id="PIRSF037094">
    <property type="entry name" value="AP1_complex_gamma"/>
    <property type="match status" value="1"/>
</dbReference>
<keyword evidence="5 9" id="KW-0653">Protein transport</keyword>
<dbReference type="PROSITE" id="PS50180">
    <property type="entry name" value="GAE"/>
    <property type="match status" value="1"/>
</dbReference>
<dbReference type="EMBL" id="LT635766">
    <property type="protein sequence ID" value="SGZ54273.1"/>
    <property type="molecule type" value="Genomic_DNA"/>
</dbReference>
<dbReference type="AlphaFoldDB" id="A0A1L0BSC8"/>
<feature type="domain" description="GAE" evidence="11">
    <location>
        <begin position="688"/>
        <end position="801"/>
    </location>
</feature>